<feature type="domain" description="BON" evidence="2">
    <location>
        <begin position="78"/>
        <end position="146"/>
    </location>
</feature>
<protein>
    <submittedName>
        <fullName evidence="3">OsmY domain-containing protein</fullName>
    </submittedName>
</protein>
<proteinExistence type="predicted"/>
<sequence length="216" mass="23557">MKTDTQLQQDVMAELKWEPSVHASQIGVEVKDGVVTLAGEVSSYLEKWGAERAVQRVVGVRALAIDMTVKLSQMGKRTDTDIAASARNVLSWTNSVPIDTVQVLVEDGWITLSGEVVWNYQRSDAADRVRLLPGVRGVSNQISIKPRASAIVVKSEIEDAIKRRATSDTKTIVVDVTGGDVTLTGTVGSWTERDLVVHSAWGSPGVRQVFDRMTII</sequence>
<feature type="domain" description="BON" evidence="2">
    <location>
        <begin position="3"/>
        <end position="71"/>
    </location>
</feature>
<name>A0A2G7TDG3_9FLAO</name>
<dbReference type="Pfam" id="PF04972">
    <property type="entry name" value="BON"/>
    <property type="match status" value="3"/>
</dbReference>
<gene>
    <name evidence="3" type="ORF">CTI11_02720</name>
</gene>
<reference evidence="3" key="1">
    <citation type="submission" date="2017-10" db="EMBL/GenBank/DDBJ databases">
        <title>Chryseobacterium sp. B5 is a hydrocarbonoclastic and plant growth promoting bacterium.</title>
        <authorList>
            <person name="Thijs S."/>
            <person name="Gkorezis P."/>
            <person name="Van Hamme J."/>
        </authorList>
    </citation>
    <scope>NUCLEOTIDE SEQUENCE</scope>
    <source>
        <strain evidence="3">B5</strain>
    </source>
</reference>
<organism evidence="3">
    <name type="scientific">Chryseobacterium sp. B5</name>
    <dbReference type="NCBI Taxonomy" id="2050562"/>
    <lineage>
        <taxon>Bacteria</taxon>
        <taxon>Pseudomonadati</taxon>
        <taxon>Bacteroidota</taxon>
        <taxon>Flavobacteriia</taxon>
        <taxon>Flavobacteriales</taxon>
        <taxon>Weeksellaceae</taxon>
        <taxon>Chryseobacterium group</taxon>
        <taxon>Chryseobacterium</taxon>
    </lineage>
</organism>
<dbReference type="PROSITE" id="PS50914">
    <property type="entry name" value="BON"/>
    <property type="match status" value="3"/>
</dbReference>
<dbReference type="PANTHER" id="PTHR34606:SF4">
    <property type="entry name" value="OUTER MEMBRANE LIPOPROTEIN DOLP"/>
    <property type="match status" value="1"/>
</dbReference>
<evidence type="ECO:0000256" key="1">
    <source>
        <dbReference type="ARBA" id="ARBA00022729"/>
    </source>
</evidence>
<keyword evidence="1" id="KW-0732">Signal</keyword>
<dbReference type="InterPro" id="IPR014004">
    <property type="entry name" value="Transpt-assoc_nodulatn_dom_bac"/>
</dbReference>
<dbReference type="InterPro" id="IPR007055">
    <property type="entry name" value="BON_dom"/>
</dbReference>
<dbReference type="EMBL" id="PEKC01000006">
    <property type="protein sequence ID" value="PII37093.1"/>
    <property type="molecule type" value="Genomic_DNA"/>
</dbReference>
<dbReference type="SMART" id="SM00749">
    <property type="entry name" value="BON"/>
    <property type="match status" value="2"/>
</dbReference>
<evidence type="ECO:0000313" key="3">
    <source>
        <dbReference type="EMBL" id="PII37093.1"/>
    </source>
</evidence>
<dbReference type="Gene3D" id="3.30.1340.30">
    <property type="match status" value="3"/>
</dbReference>
<evidence type="ECO:0000259" key="2">
    <source>
        <dbReference type="PROSITE" id="PS50914"/>
    </source>
</evidence>
<comment type="caution">
    <text evidence="3">The sequence shown here is derived from an EMBL/GenBank/DDBJ whole genome shotgun (WGS) entry which is preliminary data.</text>
</comment>
<dbReference type="AlphaFoldDB" id="A0A2G7TDG3"/>
<accession>A0A2G7TDG3</accession>
<dbReference type="PANTHER" id="PTHR34606">
    <property type="entry name" value="BON DOMAIN-CONTAINING PROTEIN"/>
    <property type="match status" value="1"/>
</dbReference>
<feature type="domain" description="BON" evidence="2">
    <location>
        <begin position="149"/>
        <end position="216"/>
    </location>
</feature>
<dbReference type="InterPro" id="IPR051686">
    <property type="entry name" value="Lipoprotein_DolP"/>
</dbReference>